<feature type="compositionally biased region" description="Polar residues" evidence="1">
    <location>
        <begin position="1"/>
        <end position="11"/>
    </location>
</feature>
<sequence>CPFAPSPTTTAAYPEQTCRPPSATSSPSSPSSPPPSPSPRRLPCLSPSSAATPTSPSPTGKHPRAPARGPIAPTRCGGSERFPIHLSIQEPPRAPARAQPWNNSVIPPPGSGSDITRLRIEPNPLLLAPCYLSLSSPSFVSPGLARTRFGLYIQPSVLIPSLYRPLSLQRRGAHSAIAICSGCV</sequence>
<proteinExistence type="predicted"/>
<reference evidence="2 3" key="1">
    <citation type="journal article" date="2015" name="Biotechnol. Biofuels">
        <title>Enhanced degradation of softwood versus hardwood by the white-rot fungus Pycnoporus coccineus.</title>
        <authorList>
            <person name="Couturier M."/>
            <person name="Navarro D."/>
            <person name="Chevret D."/>
            <person name="Henrissat B."/>
            <person name="Piumi F."/>
            <person name="Ruiz-Duenas F.J."/>
            <person name="Martinez A.T."/>
            <person name="Grigoriev I.V."/>
            <person name="Riley R."/>
            <person name="Lipzen A."/>
            <person name="Berrin J.G."/>
            <person name="Master E.R."/>
            <person name="Rosso M.N."/>
        </authorList>
    </citation>
    <scope>NUCLEOTIDE SEQUENCE [LARGE SCALE GENOMIC DNA]</scope>
    <source>
        <strain evidence="2 3">BRFM310</strain>
    </source>
</reference>
<dbReference type="AlphaFoldDB" id="A0A1Y2IN31"/>
<dbReference type="EMBL" id="KZ084105">
    <property type="protein sequence ID" value="OSD02516.1"/>
    <property type="molecule type" value="Genomic_DNA"/>
</dbReference>
<gene>
    <name evidence="2" type="ORF">PYCCODRAFT_1477772</name>
</gene>
<dbReference type="Proteomes" id="UP000193067">
    <property type="component" value="Unassembled WGS sequence"/>
</dbReference>
<name>A0A1Y2IN31_TRAC3</name>
<evidence type="ECO:0000256" key="1">
    <source>
        <dbReference type="SAM" id="MobiDB-lite"/>
    </source>
</evidence>
<feature type="compositionally biased region" description="Pro residues" evidence="1">
    <location>
        <begin position="30"/>
        <end position="40"/>
    </location>
</feature>
<accession>A0A1Y2IN31</accession>
<evidence type="ECO:0000313" key="3">
    <source>
        <dbReference type="Proteomes" id="UP000193067"/>
    </source>
</evidence>
<organism evidence="2 3">
    <name type="scientific">Trametes coccinea (strain BRFM310)</name>
    <name type="common">Pycnoporus coccineus</name>
    <dbReference type="NCBI Taxonomy" id="1353009"/>
    <lineage>
        <taxon>Eukaryota</taxon>
        <taxon>Fungi</taxon>
        <taxon>Dikarya</taxon>
        <taxon>Basidiomycota</taxon>
        <taxon>Agaricomycotina</taxon>
        <taxon>Agaricomycetes</taxon>
        <taxon>Polyporales</taxon>
        <taxon>Polyporaceae</taxon>
        <taxon>Trametes</taxon>
    </lineage>
</organism>
<evidence type="ECO:0000313" key="2">
    <source>
        <dbReference type="EMBL" id="OSD02516.1"/>
    </source>
</evidence>
<keyword evidence="3" id="KW-1185">Reference proteome</keyword>
<feature type="non-terminal residue" evidence="2">
    <location>
        <position position="1"/>
    </location>
</feature>
<feature type="compositionally biased region" description="Low complexity" evidence="1">
    <location>
        <begin position="17"/>
        <end position="29"/>
    </location>
</feature>
<protein>
    <submittedName>
        <fullName evidence="2">Uncharacterized protein</fullName>
    </submittedName>
</protein>
<feature type="compositionally biased region" description="Low complexity" evidence="1">
    <location>
        <begin position="41"/>
        <end position="59"/>
    </location>
</feature>
<feature type="region of interest" description="Disordered" evidence="1">
    <location>
        <begin position="1"/>
        <end position="79"/>
    </location>
</feature>